<gene>
    <name evidence="6" type="ORF">C7477_12422</name>
</gene>
<comment type="similarity">
    <text evidence="1">Belongs to the LysR transcriptional regulatory family.</text>
</comment>
<protein>
    <submittedName>
        <fullName evidence="6">LysR family transcriptional regulator</fullName>
    </submittedName>
</protein>
<name>A0A318T7I5_9HYPH</name>
<dbReference type="Gene3D" id="1.10.10.10">
    <property type="entry name" value="Winged helix-like DNA-binding domain superfamily/Winged helix DNA-binding domain"/>
    <property type="match status" value="1"/>
</dbReference>
<dbReference type="InterPro" id="IPR036390">
    <property type="entry name" value="WH_DNA-bd_sf"/>
</dbReference>
<dbReference type="CDD" id="cd08414">
    <property type="entry name" value="PBP2_LTTR_aromatics_like"/>
    <property type="match status" value="1"/>
</dbReference>
<dbReference type="PANTHER" id="PTHR30346">
    <property type="entry name" value="TRANSCRIPTIONAL DUAL REGULATOR HCAR-RELATED"/>
    <property type="match status" value="1"/>
</dbReference>
<proteinExistence type="inferred from homology"/>
<dbReference type="AlphaFoldDB" id="A0A318T7I5"/>
<dbReference type="SUPFAM" id="SSF53850">
    <property type="entry name" value="Periplasmic binding protein-like II"/>
    <property type="match status" value="1"/>
</dbReference>
<dbReference type="Pfam" id="PF03466">
    <property type="entry name" value="LysR_substrate"/>
    <property type="match status" value="1"/>
</dbReference>
<dbReference type="EMBL" id="QJTF01000024">
    <property type="protein sequence ID" value="PYE86478.1"/>
    <property type="molecule type" value="Genomic_DNA"/>
</dbReference>
<evidence type="ECO:0000256" key="3">
    <source>
        <dbReference type="ARBA" id="ARBA00023125"/>
    </source>
</evidence>
<keyword evidence="2" id="KW-0805">Transcription regulation</keyword>
<dbReference type="GO" id="GO:0003677">
    <property type="term" value="F:DNA binding"/>
    <property type="evidence" value="ECO:0007669"/>
    <property type="project" value="UniProtKB-KW"/>
</dbReference>
<evidence type="ECO:0000256" key="4">
    <source>
        <dbReference type="ARBA" id="ARBA00023163"/>
    </source>
</evidence>
<dbReference type="Gene3D" id="3.40.190.10">
    <property type="entry name" value="Periplasmic binding protein-like II"/>
    <property type="match status" value="2"/>
</dbReference>
<dbReference type="GO" id="GO:0003700">
    <property type="term" value="F:DNA-binding transcription factor activity"/>
    <property type="evidence" value="ECO:0007669"/>
    <property type="project" value="InterPro"/>
</dbReference>
<evidence type="ECO:0000313" key="7">
    <source>
        <dbReference type="Proteomes" id="UP000247454"/>
    </source>
</evidence>
<dbReference type="FunFam" id="1.10.10.10:FF:000001">
    <property type="entry name" value="LysR family transcriptional regulator"/>
    <property type="match status" value="1"/>
</dbReference>
<evidence type="ECO:0000313" key="6">
    <source>
        <dbReference type="EMBL" id="PYE86478.1"/>
    </source>
</evidence>
<accession>A0A318T7I5</accession>
<dbReference type="Proteomes" id="UP000247454">
    <property type="component" value="Unassembled WGS sequence"/>
</dbReference>
<sequence length="311" mass="33563">MIETPRSAGFELRHLRYFVALAEERNFERAASRLRIAQPGLSQQILKLEAILGVSLLDRSKRLVRLTAAGEVFFAEAKKVLAQSNAALTAVTRTDRGESGRISIGYVASAAYSGALVGSISSFRSAHPHVELQLTEMEMRQQLEHIRDGVLDFGYIRPPIALPDGIATTIILREPMVVALAETHELANAGEIDLAALSGETFITPRQPSDVGFHSNTIAACREAGFQPAVNPLGRDFTAIGSMVALGLGIALVPKSLDCLRLPAIAYVPISKSRTTSDLAVAYRKTETSPAIRALIAHCRRAHALPAHRGI</sequence>
<comment type="caution">
    <text evidence="6">The sequence shown here is derived from an EMBL/GenBank/DDBJ whole genome shotgun (WGS) entry which is preliminary data.</text>
</comment>
<dbReference type="InterPro" id="IPR005119">
    <property type="entry name" value="LysR_subst-bd"/>
</dbReference>
<evidence type="ECO:0000256" key="2">
    <source>
        <dbReference type="ARBA" id="ARBA00023015"/>
    </source>
</evidence>
<dbReference type="Pfam" id="PF00126">
    <property type="entry name" value="HTH_1"/>
    <property type="match status" value="1"/>
</dbReference>
<dbReference type="PANTHER" id="PTHR30346:SF30">
    <property type="entry name" value="SMALL NEUTRAL PROTEASE REGULATORY PROTEIN"/>
    <property type="match status" value="1"/>
</dbReference>
<evidence type="ECO:0000259" key="5">
    <source>
        <dbReference type="PROSITE" id="PS50931"/>
    </source>
</evidence>
<keyword evidence="4" id="KW-0804">Transcription</keyword>
<organism evidence="6 7">
    <name type="scientific">Phyllobacterium leguminum</name>
    <dbReference type="NCBI Taxonomy" id="314237"/>
    <lineage>
        <taxon>Bacteria</taxon>
        <taxon>Pseudomonadati</taxon>
        <taxon>Pseudomonadota</taxon>
        <taxon>Alphaproteobacteria</taxon>
        <taxon>Hyphomicrobiales</taxon>
        <taxon>Phyllobacteriaceae</taxon>
        <taxon>Phyllobacterium</taxon>
    </lineage>
</organism>
<keyword evidence="3" id="KW-0238">DNA-binding</keyword>
<dbReference type="PRINTS" id="PR00039">
    <property type="entry name" value="HTHLYSR"/>
</dbReference>
<dbReference type="InterPro" id="IPR000847">
    <property type="entry name" value="LysR_HTH_N"/>
</dbReference>
<evidence type="ECO:0000256" key="1">
    <source>
        <dbReference type="ARBA" id="ARBA00009437"/>
    </source>
</evidence>
<dbReference type="PROSITE" id="PS50931">
    <property type="entry name" value="HTH_LYSR"/>
    <property type="match status" value="1"/>
</dbReference>
<dbReference type="InterPro" id="IPR036388">
    <property type="entry name" value="WH-like_DNA-bd_sf"/>
</dbReference>
<feature type="domain" description="HTH lysR-type" evidence="5">
    <location>
        <begin position="10"/>
        <end position="67"/>
    </location>
</feature>
<dbReference type="GO" id="GO:0032993">
    <property type="term" value="C:protein-DNA complex"/>
    <property type="evidence" value="ECO:0007669"/>
    <property type="project" value="TreeGrafter"/>
</dbReference>
<keyword evidence="7" id="KW-1185">Reference proteome</keyword>
<dbReference type="SUPFAM" id="SSF46785">
    <property type="entry name" value="Winged helix' DNA-binding domain"/>
    <property type="match status" value="1"/>
</dbReference>
<reference evidence="6 7" key="1">
    <citation type="submission" date="2018-06" db="EMBL/GenBank/DDBJ databases">
        <title>Genomic Encyclopedia of Type Strains, Phase III (KMG-III): the genomes of soil and plant-associated and newly described type strains.</title>
        <authorList>
            <person name="Whitman W."/>
        </authorList>
    </citation>
    <scope>NUCLEOTIDE SEQUENCE [LARGE SCALE GENOMIC DNA]</scope>
    <source>
        <strain evidence="6 7">ORS 1419</strain>
    </source>
</reference>